<dbReference type="InterPro" id="IPR005269">
    <property type="entry name" value="LOG"/>
</dbReference>
<organism evidence="4 5">
    <name type="scientific">Pseudogulbenkiania subflava DSM 22618</name>
    <dbReference type="NCBI Taxonomy" id="1123014"/>
    <lineage>
        <taxon>Bacteria</taxon>
        <taxon>Pseudomonadati</taxon>
        <taxon>Pseudomonadota</taxon>
        <taxon>Betaproteobacteria</taxon>
        <taxon>Neisseriales</taxon>
        <taxon>Chromobacteriaceae</taxon>
        <taxon>Pseudogulbenkiania</taxon>
    </lineage>
</organism>
<accession>A0A1Y6CE90</accession>
<evidence type="ECO:0000256" key="3">
    <source>
        <dbReference type="RuleBase" id="RU363015"/>
    </source>
</evidence>
<dbReference type="GO" id="GO:0005829">
    <property type="term" value="C:cytosol"/>
    <property type="evidence" value="ECO:0007669"/>
    <property type="project" value="TreeGrafter"/>
</dbReference>
<name>A0A1Y6CE90_9NEIS</name>
<protein>
    <recommendedName>
        <fullName evidence="3">Cytokinin riboside 5'-monophosphate phosphoribohydrolase</fullName>
        <ecNumber evidence="3">3.2.2.n1</ecNumber>
    </recommendedName>
</protein>
<sequence length="195" mass="21115">MKLESLCLFCGSNRGGRPEYADAARQLGTTLAEQGLTLVYGAGRIGLMGVAADAALAAGGRVVGFIPEFLQAKEVAHLGLDEIHITETMHQRKALMAERADGFIALPGGLGTFDELFEILTWGQLSVHSKPVGLLNVAGFFDPLLAMVRHAAQEGFMREENLSLFVVADNIDDLLAGMRAYQPREADKWLELSRT</sequence>
<dbReference type="SUPFAM" id="SSF102405">
    <property type="entry name" value="MCP/YpsA-like"/>
    <property type="match status" value="1"/>
</dbReference>
<evidence type="ECO:0000313" key="4">
    <source>
        <dbReference type="EMBL" id="SMF49639.1"/>
    </source>
</evidence>
<dbReference type="AlphaFoldDB" id="A0A1Y6CE90"/>
<dbReference type="NCBIfam" id="TIGR00730">
    <property type="entry name" value="Rossman fold protein, TIGR00730 family"/>
    <property type="match status" value="1"/>
</dbReference>
<reference evidence="5" key="1">
    <citation type="submission" date="2017-04" db="EMBL/GenBank/DDBJ databases">
        <authorList>
            <person name="Varghese N."/>
            <person name="Submissions S."/>
        </authorList>
    </citation>
    <scope>NUCLEOTIDE SEQUENCE [LARGE SCALE GENOMIC DNA]</scope>
    <source>
        <strain evidence="5">DSM 22618</strain>
    </source>
</reference>
<keyword evidence="3" id="KW-0203">Cytokinin biosynthesis</keyword>
<dbReference type="PANTHER" id="PTHR31223:SF70">
    <property type="entry name" value="LOG FAMILY PROTEIN YJL055W"/>
    <property type="match status" value="1"/>
</dbReference>
<comment type="catalytic activity">
    <reaction evidence="1">
        <text>AMP + H2O = D-ribose 5-phosphate + adenine</text>
        <dbReference type="Rhea" id="RHEA:20129"/>
        <dbReference type="ChEBI" id="CHEBI:15377"/>
        <dbReference type="ChEBI" id="CHEBI:16708"/>
        <dbReference type="ChEBI" id="CHEBI:78346"/>
        <dbReference type="ChEBI" id="CHEBI:456215"/>
        <dbReference type="EC" id="3.2.2.4"/>
    </reaction>
</comment>
<proteinExistence type="inferred from homology"/>
<dbReference type="PANTHER" id="PTHR31223">
    <property type="entry name" value="LOG FAMILY PROTEIN YJL055W"/>
    <property type="match status" value="1"/>
</dbReference>
<dbReference type="Pfam" id="PF03641">
    <property type="entry name" value="Lysine_decarbox"/>
    <property type="match status" value="1"/>
</dbReference>
<evidence type="ECO:0000256" key="2">
    <source>
        <dbReference type="ARBA" id="ARBA00006763"/>
    </source>
</evidence>
<dbReference type="RefSeq" id="WP_085277672.1">
    <property type="nucleotide sequence ID" value="NZ_FXAG01000026.1"/>
</dbReference>
<keyword evidence="5" id="KW-1185">Reference proteome</keyword>
<evidence type="ECO:0000313" key="5">
    <source>
        <dbReference type="Proteomes" id="UP000192920"/>
    </source>
</evidence>
<dbReference type="GO" id="GO:0009691">
    <property type="term" value="P:cytokinin biosynthetic process"/>
    <property type="evidence" value="ECO:0007669"/>
    <property type="project" value="UniProtKB-UniRule"/>
</dbReference>
<dbReference type="InterPro" id="IPR031100">
    <property type="entry name" value="LOG_fam"/>
</dbReference>
<dbReference type="EMBL" id="FXAG01000026">
    <property type="protein sequence ID" value="SMF49639.1"/>
    <property type="molecule type" value="Genomic_DNA"/>
</dbReference>
<dbReference type="Proteomes" id="UP000192920">
    <property type="component" value="Unassembled WGS sequence"/>
</dbReference>
<dbReference type="STRING" id="1123014.SAMN02745746_03666"/>
<dbReference type="GO" id="GO:0008714">
    <property type="term" value="F:AMP nucleosidase activity"/>
    <property type="evidence" value="ECO:0007669"/>
    <property type="project" value="UniProtKB-EC"/>
</dbReference>
<gene>
    <name evidence="4" type="ORF">SAMN02745746_03666</name>
</gene>
<comment type="similarity">
    <text evidence="2 3">Belongs to the LOG family.</text>
</comment>
<dbReference type="EC" id="3.2.2.n1" evidence="3"/>
<evidence type="ECO:0000256" key="1">
    <source>
        <dbReference type="ARBA" id="ARBA00000274"/>
    </source>
</evidence>
<keyword evidence="3" id="KW-0378">Hydrolase</keyword>
<dbReference type="Gene3D" id="3.40.50.450">
    <property type="match status" value="1"/>
</dbReference>